<protein>
    <recommendedName>
        <fullName evidence="1">HTH cro/C1-type domain-containing protein</fullName>
    </recommendedName>
</protein>
<dbReference type="AlphaFoldDB" id="A0A367WTJ4"/>
<reference evidence="2 3" key="1">
    <citation type="submission" date="2014-07" db="EMBL/GenBank/DDBJ databases">
        <title>Draft genome sequence of Thalassospira profundimaris S25-3-2.</title>
        <authorList>
            <person name="Lai Q."/>
            <person name="Shao Z."/>
        </authorList>
    </citation>
    <scope>NUCLEOTIDE SEQUENCE [LARGE SCALE GENOMIC DNA]</scope>
    <source>
        <strain evidence="2 3">S25-3-2</strain>
    </source>
</reference>
<dbReference type="GO" id="GO:0003677">
    <property type="term" value="F:DNA binding"/>
    <property type="evidence" value="ECO:0007669"/>
    <property type="project" value="InterPro"/>
</dbReference>
<dbReference type="PROSITE" id="PS50943">
    <property type="entry name" value="HTH_CROC1"/>
    <property type="match status" value="1"/>
</dbReference>
<organism evidence="2 3">
    <name type="scientific">Thalassospira profundimaris</name>
    <dbReference type="NCBI Taxonomy" id="502049"/>
    <lineage>
        <taxon>Bacteria</taxon>
        <taxon>Pseudomonadati</taxon>
        <taxon>Pseudomonadota</taxon>
        <taxon>Alphaproteobacteria</taxon>
        <taxon>Rhodospirillales</taxon>
        <taxon>Thalassospiraceae</taxon>
        <taxon>Thalassospira</taxon>
    </lineage>
</organism>
<dbReference type="EMBL" id="JPWH01000019">
    <property type="protein sequence ID" value="RCK44786.1"/>
    <property type="molecule type" value="Genomic_DNA"/>
</dbReference>
<dbReference type="Pfam" id="PF01381">
    <property type="entry name" value="HTH_3"/>
    <property type="match status" value="1"/>
</dbReference>
<gene>
    <name evidence="2" type="ORF">TH25_19180</name>
</gene>
<dbReference type="InterPro" id="IPR010982">
    <property type="entry name" value="Lambda_DNA-bd_dom_sf"/>
</dbReference>
<sequence length="119" mass="13088">MSGEAAANAAGLSSAQTLYGYEKDRREPDFSALIRLCNTLGETPNSLFSFPDFNRALMADVMVAVDEFMAANRRKVDPGVKAQLCFAVYDALEAEPDKLRDHNGRLNLSELMGLMRLAL</sequence>
<evidence type="ECO:0000313" key="2">
    <source>
        <dbReference type="EMBL" id="RCK44786.1"/>
    </source>
</evidence>
<accession>A0A367WTJ4</accession>
<proteinExistence type="predicted"/>
<dbReference type="Proteomes" id="UP000252517">
    <property type="component" value="Unassembled WGS sequence"/>
</dbReference>
<evidence type="ECO:0000313" key="3">
    <source>
        <dbReference type="Proteomes" id="UP000252517"/>
    </source>
</evidence>
<feature type="domain" description="HTH cro/C1-type" evidence="1">
    <location>
        <begin position="4"/>
        <end position="47"/>
    </location>
</feature>
<comment type="caution">
    <text evidence="2">The sequence shown here is derived from an EMBL/GenBank/DDBJ whole genome shotgun (WGS) entry which is preliminary data.</text>
</comment>
<evidence type="ECO:0000259" key="1">
    <source>
        <dbReference type="PROSITE" id="PS50943"/>
    </source>
</evidence>
<name>A0A367WTJ4_9PROT</name>
<dbReference type="InterPro" id="IPR001387">
    <property type="entry name" value="Cro/C1-type_HTH"/>
</dbReference>
<dbReference type="Gene3D" id="1.10.260.40">
    <property type="entry name" value="lambda repressor-like DNA-binding domains"/>
    <property type="match status" value="1"/>
</dbReference>
<dbReference type="SUPFAM" id="SSF47413">
    <property type="entry name" value="lambda repressor-like DNA-binding domains"/>
    <property type="match status" value="1"/>
</dbReference>